<dbReference type="KEGG" id="zju:107422851"/>
<evidence type="ECO:0000313" key="4">
    <source>
        <dbReference type="RefSeq" id="XP_015887845.3"/>
    </source>
</evidence>
<keyword evidence="3" id="KW-1185">Reference proteome</keyword>
<organism evidence="3 4">
    <name type="scientific">Ziziphus jujuba</name>
    <name type="common">Chinese jujube</name>
    <name type="synonym">Ziziphus sativa</name>
    <dbReference type="NCBI Taxonomy" id="326968"/>
    <lineage>
        <taxon>Eukaryota</taxon>
        <taxon>Viridiplantae</taxon>
        <taxon>Streptophyta</taxon>
        <taxon>Embryophyta</taxon>
        <taxon>Tracheophyta</taxon>
        <taxon>Spermatophyta</taxon>
        <taxon>Magnoliopsida</taxon>
        <taxon>eudicotyledons</taxon>
        <taxon>Gunneridae</taxon>
        <taxon>Pentapetalae</taxon>
        <taxon>rosids</taxon>
        <taxon>fabids</taxon>
        <taxon>Rosales</taxon>
        <taxon>Rhamnaceae</taxon>
        <taxon>Paliureae</taxon>
        <taxon>Ziziphus</taxon>
    </lineage>
</organism>
<accession>A0A6P4AH60</accession>
<feature type="chain" id="PRO_5027975498" evidence="2">
    <location>
        <begin position="25"/>
        <end position="108"/>
    </location>
</feature>
<reference evidence="4" key="1">
    <citation type="submission" date="2025-08" db="UniProtKB">
        <authorList>
            <consortium name="RefSeq"/>
        </authorList>
    </citation>
    <scope>IDENTIFICATION</scope>
    <source>
        <tissue evidence="4">Seedling</tissue>
    </source>
</reference>
<dbReference type="AlphaFoldDB" id="A0A6P4AH60"/>
<evidence type="ECO:0000256" key="2">
    <source>
        <dbReference type="SAM" id="SignalP"/>
    </source>
</evidence>
<keyword evidence="2" id="KW-0732">Signal</keyword>
<feature type="signal peptide" evidence="2">
    <location>
        <begin position="1"/>
        <end position="24"/>
    </location>
</feature>
<dbReference type="InParanoid" id="A0A6P4AH60"/>
<sequence>MSTLNYLVLSFLGVVVLLATSSLADESLTAGKPPRRKPPPLPLPPFAQPKPNHHHHPHPPSGSPIIQPQTAQDLDHHHKPPYWAHLPHHGAHPPQHKPHPPHRAPIAY</sequence>
<protein>
    <submittedName>
        <fullName evidence="4">Early nodulin-75</fullName>
    </submittedName>
</protein>
<feature type="compositionally biased region" description="Pro residues" evidence="1">
    <location>
        <begin position="39"/>
        <end position="48"/>
    </location>
</feature>
<dbReference type="Proteomes" id="UP001652623">
    <property type="component" value="Chromosome 3"/>
</dbReference>
<gene>
    <name evidence="4" type="primary">LOC107422851</name>
</gene>
<feature type="compositionally biased region" description="Basic residues" evidence="1">
    <location>
        <begin position="86"/>
        <end position="102"/>
    </location>
</feature>
<dbReference type="GeneID" id="107422851"/>
<feature type="region of interest" description="Disordered" evidence="1">
    <location>
        <begin position="25"/>
        <end position="108"/>
    </location>
</feature>
<evidence type="ECO:0000256" key="1">
    <source>
        <dbReference type="SAM" id="MobiDB-lite"/>
    </source>
</evidence>
<evidence type="ECO:0000313" key="3">
    <source>
        <dbReference type="Proteomes" id="UP001652623"/>
    </source>
</evidence>
<dbReference type="RefSeq" id="XP_015887845.3">
    <property type="nucleotide sequence ID" value="XM_016032359.3"/>
</dbReference>
<proteinExistence type="predicted"/>
<name>A0A6P4AH60_ZIZJJ</name>